<feature type="domain" description="Shikimate dehydrogenase substrate binding N-terminal" evidence="3">
    <location>
        <begin position="7"/>
        <end position="88"/>
    </location>
</feature>
<dbReference type="InterPro" id="IPR022893">
    <property type="entry name" value="Shikimate_DH_fam"/>
</dbReference>
<keyword evidence="2" id="KW-0057">Aromatic amino acid biosynthesis</keyword>
<keyword evidence="5" id="KW-1185">Reference proteome</keyword>
<comment type="caution">
    <text evidence="4">The sequence shown here is derived from an EMBL/GenBank/DDBJ whole genome shotgun (WGS) entry which is preliminary data.</text>
</comment>
<dbReference type="InterPro" id="IPR036291">
    <property type="entry name" value="NAD(P)-bd_dom_sf"/>
</dbReference>
<proteinExistence type="predicted"/>
<evidence type="ECO:0000256" key="1">
    <source>
        <dbReference type="ARBA" id="ARBA00004871"/>
    </source>
</evidence>
<evidence type="ECO:0000313" key="4">
    <source>
        <dbReference type="EMBL" id="GAA2187692.1"/>
    </source>
</evidence>
<dbReference type="InterPro" id="IPR046346">
    <property type="entry name" value="Aminoacid_DH-like_N_sf"/>
</dbReference>
<sequence length="287" mass="30056">MVVRLAVLGSPVAHSRSPRIHAAAYRALGLDWRYSAVRCGEAGLRAFLDGRGDEWRGFSVTMPLKSEAHRLASTLDPVATESGVVNTLRRLEDGAWFGANTDVPGLAAAIARNGLDARRTVVLGSGATAVSAILAVRELGAEHVTLLARNTTAGRSLVTRFDGTRAAVSTAPMRLVYGGSGADDGAATSVGTGQEAPSLVISTLPGPAAAQIGIPAWLARIPLFDVAYDPWPSPLASRWRASAGEAHPGTEMLVEQALLQVRIFTHGDPALPLADEGSVRDAMRRAV</sequence>
<protein>
    <submittedName>
        <fullName evidence="4">Shikimate dehydrogenase</fullName>
    </submittedName>
</protein>
<comment type="pathway">
    <text evidence="1">Metabolic intermediate biosynthesis; chorismate biosynthesis; chorismate from D-erythrose 4-phosphate and phosphoenolpyruvate: step 4/7.</text>
</comment>
<dbReference type="PANTHER" id="PTHR21089:SF1">
    <property type="entry name" value="BIFUNCTIONAL 3-DEHYDROQUINATE DEHYDRATASE_SHIKIMATE DEHYDROGENASE, CHLOROPLASTIC"/>
    <property type="match status" value="1"/>
</dbReference>
<dbReference type="Proteomes" id="UP001501084">
    <property type="component" value="Unassembled WGS sequence"/>
</dbReference>
<dbReference type="Gene3D" id="3.40.50.720">
    <property type="entry name" value="NAD(P)-binding Rossmann-like Domain"/>
    <property type="match status" value="1"/>
</dbReference>
<accession>A0ABN3B4Z4</accession>
<reference evidence="4 5" key="1">
    <citation type="journal article" date="2019" name="Int. J. Syst. Evol. Microbiol.">
        <title>The Global Catalogue of Microorganisms (GCM) 10K type strain sequencing project: providing services to taxonomists for standard genome sequencing and annotation.</title>
        <authorList>
            <consortium name="The Broad Institute Genomics Platform"/>
            <consortium name="The Broad Institute Genome Sequencing Center for Infectious Disease"/>
            <person name="Wu L."/>
            <person name="Ma J."/>
        </authorList>
    </citation>
    <scope>NUCLEOTIDE SEQUENCE [LARGE SCALE GENOMIC DNA]</scope>
    <source>
        <strain evidence="4 5">JCM 14919</strain>
    </source>
</reference>
<dbReference type="SUPFAM" id="SSF53223">
    <property type="entry name" value="Aminoacid dehydrogenase-like, N-terminal domain"/>
    <property type="match status" value="1"/>
</dbReference>
<dbReference type="PANTHER" id="PTHR21089">
    <property type="entry name" value="SHIKIMATE DEHYDROGENASE"/>
    <property type="match status" value="1"/>
</dbReference>
<dbReference type="Gene3D" id="3.40.50.10860">
    <property type="entry name" value="Leucine Dehydrogenase, chain A, domain 1"/>
    <property type="match status" value="1"/>
</dbReference>
<dbReference type="CDD" id="cd01065">
    <property type="entry name" value="NAD_bind_Shikimate_DH"/>
    <property type="match status" value="1"/>
</dbReference>
<evidence type="ECO:0000259" key="3">
    <source>
        <dbReference type="Pfam" id="PF08501"/>
    </source>
</evidence>
<keyword evidence="2" id="KW-0028">Amino-acid biosynthesis</keyword>
<dbReference type="Pfam" id="PF08501">
    <property type="entry name" value="Shikimate_dh_N"/>
    <property type="match status" value="1"/>
</dbReference>
<name>A0ABN3B4Z4_9MICO</name>
<gene>
    <name evidence="4" type="ORF">GCM10009786_13690</name>
</gene>
<dbReference type="SUPFAM" id="SSF51735">
    <property type="entry name" value="NAD(P)-binding Rossmann-fold domains"/>
    <property type="match status" value="1"/>
</dbReference>
<dbReference type="EMBL" id="BAAAOP010000005">
    <property type="protein sequence ID" value="GAA2187692.1"/>
    <property type="molecule type" value="Genomic_DNA"/>
</dbReference>
<dbReference type="InterPro" id="IPR013708">
    <property type="entry name" value="Shikimate_DH-bd_N"/>
</dbReference>
<organism evidence="4 5">
    <name type="scientific">Leucobacter alluvii</name>
    <dbReference type="NCBI Taxonomy" id="340321"/>
    <lineage>
        <taxon>Bacteria</taxon>
        <taxon>Bacillati</taxon>
        <taxon>Actinomycetota</taxon>
        <taxon>Actinomycetes</taxon>
        <taxon>Micrococcales</taxon>
        <taxon>Microbacteriaceae</taxon>
        <taxon>Leucobacter</taxon>
    </lineage>
</organism>
<evidence type="ECO:0000256" key="2">
    <source>
        <dbReference type="ARBA" id="ARBA00023141"/>
    </source>
</evidence>
<evidence type="ECO:0000313" key="5">
    <source>
        <dbReference type="Proteomes" id="UP001501084"/>
    </source>
</evidence>